<feature type="signal peptide" evidence="1">
    <location>
        <begin position="1"/>
        <end position="15"/>
    </location>
</feature>
<name>A0A7S3YX37_9EUKA</name>
<protein>
    <recommendedName>
        <fullName evidence="3">Hexosyltransferase</fullName>
    </recommendedName>
</protein>
<feature type="chain" id="PRO_5031327610" description="Hexosyltransferase" evidence="1">
    <location>
        <begin position="16"/>
        <end position="259"/>
    </location>
</feature>
<organism evidence="2">
    <name type="scientific">Lotharella globosa</name>
    <dbReference type="NCBI Taxonomy" id="91324"/>
    <lineage>
        <taxon>Eukaryota</taxon>
        <taxon>Sar</taxon>
        <taxon>Rhizaria</taxon>
        <taxon>Cercozoa</taxon>
        <taxon>Chlorarachniophyceae</taxon>
        <taxon>Lotharella</taxon>
    </lineage>
</organism>
<evidence type="ECO:0000313" key="2">
    <source>
        <dbReference type="EMBL" id="CAE0664764.1"/>
    </source>
</evidence>
<accession>A0A7S3YX37</accession>
<evidence type="ECO:0000256" key="1">
    <source>
        <dbReference type="SAM" id="SignalP"/>
    </source>
</evidence>
<gene>
    <name evidence="2" type="ORF">LGLO00237_LOCUS16369</name>
</gene>
<reference evidence="2" key="1">
    <citation type="submission" date="2021-01" db="EMBL/GenBank/DDBJ databases">
        <authorList>
            <person name="Corre E."/>
            <person name="Pelletier E."/>
            <person name="Niang G."/>
            <person name="Scheremetjew M."/>
            <person name="Finn R."/>
            <person name="Kale V."/>
            <person name="Holt S."/>
            <person name="Cochrane G."/>
            <person name="Meng A."/>
            <person name="Brown T."/>
            <person name="Cohen L."/>
        </authorList>
    </citation>
    <scope>NUCLEOTIDE SEQUENCE</scope>
    <source>
        <strain evidence="2">CCCM811</strain>
    </source>
</reference>
<keyword evidence="1" id="KW-0732">Signal</keyword>
<proteinExistence type="predicted"/>
<sequence length="259" mass="30066">MLLITLFVLVTPVSGAWEGMQHTLLSNDTSPAASRPLHIFVLLDKSKARRRWKSMMAQAELHNFLVHPLPYLDQDDFKSKQHLTQQSLNESLLAAQQMDVPDDEVLVFAQDDTVFHDNLRCELKQSLASLPQDWEVFHMCPRDLNLGSNQFLHTEPVPFKLTQTEEYEATQPEANRKHPRYYDVRLMKFILKERKHAFLGGPVSFATKKKFIPHMLKKLEGYMGRRLNDDQLLIRIADKSHFVSREPQLCMTGFDTSFE</sequence>
<dbReference type="AlphaFoldDB" id="A0A7S3YX37"/>
<dbReference type="EMBL" id="HBIV01022746">
    <property type="protein sequence ID" value="CAE0664764.1"/>
    <property type="molecule type" value="Transcribed_RNA"/>
</dbReference>
<evidence type="ECO:0008006" key="3">
    <source>
        <dbReference type="Google" id="ProtNLM"/>
    </source>
</evidence>